<dbReference type="GO" id="GO:0008483">
    <property type="term" value="F:transaminase activity"/>
    <property type="evidence" value="ECO:0007669"/>
    <property type="project" value="UniProtKB-KW"/>
</dbReference>
<dbReference type="Proteomes" id="UP000248806">
    <property type="component" value="Unassembled WGS sequence"/>
</dbReference>
<dbReference type="PROSITE" id="PS00105">
    <property type="entry name" value="AA_TRANSFER_CLASS_1"/>
    <property type="match status" value="1"/>
</dbReference>
<evidence type="ECO:0000313" key="8">
    <source>
        <dbReference type="EMBL" id="PZW25637.1"/>
    </source>
</evidence>
<dbReference type="Gene3D" id="3.40.640.10">
    <property type="entry name" value="Type I PLP-dependent aspartate aminotransferase-like (Major domain)"/>
    <property type="match status" value="1"/>
</dbReference>
<keyword evidence="3 6" id="KW-0032">Aminotransferase</keyword>
<dbReference type="Pfam" id="PF00155">
    <property type="entry name" value="Aminotran_1_2"/>
    <property type="match status" value="1"/>
</dbReference>
<evidence type="ECO:0000256" key="2">
    <source>
        <dbReference type="ARBA" id="ARBA00007441"/>
    </source>
</evidence>
<evidence type="ECO:0000313" key="9">
    <source>
        <dbReference type="Proteomes" id="UP000248806"/>
    </source>
</evidence>
<evidence type="ECO:0000256" key="3">
    <source>
        <dbReference type="ARBA" id="ARBA00022576"/>
    </source>
</evidence>
<proteinExistence type="inferred from homology"/>
<dbReference type="EC" id="2.6.1.-" evidence="6"/>
<keyword evidence="5" id="KW-0663">Pyridoxal phosphate</keyword>
<comment type="similarity">
    <text evidence="2 6">Belongs to the class-I pyridoxal-phosphate-dependent aminotransferase family.</text>
</comment>
<reference evidence="8 9" key="1">
    <citation type="submission" date="2018-06" db="EMBL/GenBank/DDBJ databases">
        <title>Genomic Encyclopedia of Archaeal and Bacterial Type Strains, Phase II (KMG-II): from individual species to whole genera.</title>
        <authorList>
            <person name="Goeker M."/>
        </authorList>
    </citation>
    <scope>NUCLEOTIDE SEQUENCE [LARGE SCALE GENOMIC DNA]</scope>
    <source>
        <strain evidence="8 9">ATCC BAA-1881</strain>
    </source>
</reference>
<comment type="cofactor">
    <cofactor evidence="1 6">
        <name>pyridoxal 5'-phosphate</name>
        <dbReference type="ChEBI" id="CHEBI:597326"/>
    </cofactor>
</comment>
<comment type="caution">
    <text evidence="8">The sequence shown here is derived from an EMBL/GenBank/DDBJ whole genome shotgun (WGS) entry which is preliminary data.</text>
</comment>
<dbReference type="InterPro" id="IPR015424">
    <property type="entry name" value="PyrdxlP-dep_Trfase"/>
</dbReference>
<dbReference type="InterPro" id="IPR004838">
    <property type="entry name" value="NHTrfase_class1_PyrdxlP-BS"/>
</dbReference>
<dbReference type="InterPro" id="IPR015421">
    <property type="entry name" value="PyrdxlP-dep_Trfase_major"/>
</dbReference>
<dbReference type="AlphaFoldDB" id="A0A326U404"/>
<dbReference type="Gene3D" id="3.90.1150.10">
    <property type="entry name" value="Aspartate Aminotransferase, domain 1"/>
    <property type="match status" value="1"/>
</dbReference>
<dbReference type="InterPro" id="IPR015422">
    <property type="entry name" value="PyrdxlP-dep_Trfase_small"/>
</dbReference>
<evidence type="ECO:0000259" key="7">
    <source>
        <dbReference type="Pfam" id="PF00155"/>
    </source>
</evidence>
<protein>
    <recommendedName>
        <fullName evidence="6">Aminotransferase</fullName>
        <ecNumber evidence="6">2.6.1.-</ecNumber>
    </recommendedName>
</protein>
<evidence type="ECO:0000256" key="4">
    <source>
        <dbReference type="ARBA" id="ARBA00022679"/>
    </source>
</evidence>
<evidence type="ECO:0000256" key="1">
    <source>
        <dbReference type="ARBA" id="ARBA00001933"/>
    </source>
</evidence>
<keyword evidence="4 6" id="KW-0808">Transferase</keyword>
<dbReference type="PANTHER" id="PTHR46383:SF1">
    <property type="entry name" value="ASPARTATE AMINOTRANSFERASE"/>
    <property type="match status" value="1"/>
</dbReference>
<dbReference type="InterPro" id="IPR004839">
    <property type="entry name" value="Aminotransferase_I/II_large"/>
</dbReference>
<evidence type="ECO:0000256" key="6">
    <source>
        <dbReference type="RuleBase" id="RU000481"/>
    </source>
</evidence>
<accession>A0A326U404</accession>
<dbReference type="RefSeq" id="WP_111324467.1">
    <property type="nucleotide sequence ID" value="NZ_BIFX01000001.1"/>
</dbReference>
<dbReference type="CDD" id="cd00609">
    <property type="entry name" value="AAT_like"/>
    <property type="match status" value="1"/>
</dbReference>
<dbReference type="InterPro" id="IPR050596">
    <property type="entry name" value="AspAT/PAT-like"/>
</dbReference>
<name>A0A326U404_THEHA</name>
<dbReference type="OrthoDB" id="9813612at2"/>
<keyword evidence="9" id="KW-1185">Reference proteome</keyword>
<dbReference type="SUPFAM" id="SSF53383">
    <property type="entry name" value="PLP-dependent transferases"/>
    <property type="match status" value="1"/>
</dbReference>
<dbReference type="PANTHER" id="PTHR46383">
    <property type="entry name" value="ASPARTATE AMINOTRANSFERASE"/>
    <property type="match status" value="1"/>
</dbReference>
<evidence type="ECO:0000256" key="5">
    <source>
        <dbReference type="ARBA" id="ARBA00022898"/>
    </source>
</evidence>
<dbReference type="GO" id="GO:0006520">
    <property type="term" value="P:amino acid metabolic process"/>
    <property type="evidence" value="ECO:0007669"/>
    <property type="project" value="InterPro"/>
</dbReference>
<dbReference type="EMBL" id="QKUF01000017">
    <property type="protein sequence ID" value="PZW25637.1"/>
    <property type="molecule type" value="Genomic_DNA"/>
</dbReference>
<feature type="domain" description="Aminotransferase class I/classII large" evidence="7">
    <location>
        <begin position="34"/>
        <end position="389"/>
    </location>
</feature>
<gene>
    <name evidence="8" type="ORF">EI42_04130</name>
</gene>
<sequence>MTVTPQQAPKTNLIAYAQQLRAEAEARGEQLPPLLPLHMGEPSFRTPDHIRRAAIATIEQEPISYGPPPGWPWLRTLLAEKVTRVNGYTVRPENVVVTAGGTNALLASFQATLKPGDEVLISDPCFPLYYLQLGTLGVKAVPYTLDPGNDWLPDLEQMEKLITPRTRMLVINTPGNPTGAVFPPQLVHDLLDFARRHKLYLLSDECYDQLVFEGEHVSPGSLLTAGELESNTFIGVYSFSKTYAMTGWRVGYIVTGTGLIRRLEDILLATHTNITLVAQRAAAAALTGPQDCVEEMRAAYQHRRDLAVQLLQEYGRYVYTPHGAFYALIDISPREGRAALDSADFAIKLLEEKQVLTSPGSSYGQVARQYIRISLAASEADIEKGIRAICELADR</sequence>
<organism evidence="8 9">
    <name type="scientific">Thermosporothrix hazakensis</name>
    <dbReference type="NCBI Taxonomy" id="644383"/>
    <lineage>
        <taxon>Bacteria</taxon>
        <taxon>Bacillati</taxon>
        <taxon>Chloroflexota</taxon>
        <taxon>Ktedonobacteria</taxon>
        <taxon>Ktedonobacterales</taxon>
        <taxon>Thermosporotrichaceae</taxon>
        <taxon>Thermosporothrix</taxon>
    </lineage>
</organism>
<dbReference type="GO" id="GO:0030170">
    <property type="term" value="F:pyridoxal phosphate binding"/>
    <property type="evidence" value="ECO:0007669"/>
    <property type="project" value="InterPro"/>
</dbReference>